<dbReference type="EMBL" id="CAJNOU010021571">
    <property type="protein sequence ID" value="CAF1588029.1"/>
    <property type="molecule type" value="Genomic_DNA"/>
</dbReference>
<comment type="caution">
    <text evidence="1">The sequence shown here is derived from an EMBL/GenBank/DDBJ whole genome shotgun (WGS) entry which is preliminary data.</text>
</comment>
<evidence type="ECO:0000313" key="1">
    <source>
        <dbReference type="EMBL" id="CAF1588029.1"/>
    </source>
</evidence>
<name>A0A815ZUV4_9BILA</name>
<protein>
    <submittedName>
        <fullName evidence="1">Uncharacterized protein</fullName>
    </submittedName>
</protein>
<evidence type="ECO:0000313" key="2">
    <source>
        <dbReference type="Proteomes" id="UP000663889"/>
    </source>
</evidence>
<proteinExistence type="predicted"/>
<gene>
    <name evidence="1" type="ORF">SEV965_LOCUS40060</name>
</gene>
<accession>A0A815ZUV4</accession>
<sequence length="57" mass="6751">HHVIDAVLIPADDGWYLLYTEQRNGRGYIWRQKLNHILYSHNRLQNNATQKAFVSSK</sequence>
<feature type="non-terminal residue" evidence="1">
    <location>
        <position position="57"/>
    </location>
</feature>
<organism evidence="1 2">
    <name type="scientific">Rotaria sordida</name>
    <dbReference type="NCBI Taxonomy" id="392033"/>
    <lineage>
        <taxon>Eukaryota</taxon>
        <taxon>Metazoa</taxon>
        <taxon>Spiralia</taxon>
        <taxon>Gnathifera</taxon>
        <taxon>Rotifera</taxon>
        <taxon>Eurotatoria</taxon>
        <taxon>Bdelloidea</taxon>
        <taxon>Philodinida</taxon>
        <taxon>Philodinidae</taxon>
        <taxon>Rotaria</taxon>
    </lineage>
</organism>
<reference evidence="1" key="1">
    <citation type="submission" date="2021-02" db="EMBL/GenBank/DDBJ databases">
        <authorList>
            <person name="Nowell W R."/>
        </authorList>
    </citation>
    <scope>NUCLEOTIDE SEQUENCE</scope>
</reference>
<dbReference type="AlphaFoldDB" id="A0A815ZUV4"/>
<dbReference type="Proteomes" id="UP000663889">
    <property type="component" value="Unassembled WGS sequence"/>
</dbReference>